<gene>
    <name evidence="1" type="ORF">QCA50_013757</name>
</gene>
<protein>
    <submittedName>
        <fullName evidence="1">Uncharacterized protein</fullName>
    </submittedName>
</protein>
<dbReference type="Proteomes" id="UP001385951">
    <property type="component" value="Unassembled WGS sequence"/>
</dbReference>
<keyword evidence="2" id="KW-1185">Reference proteome</keyword>
<dbReference type="EMBL" id="JASBNA010000032">
    <property type="protein sequence ID" value="KAK7683084.1"/>
    <property type="molecule type" value="Genomic_DNA"/>
</dbReference>
<proteinExistence type="predicted"/>
<dbReference type="AlphaFoldDB" id="A0AAW0FU34"/>
<sequence>MHSHSRNPYLRDIFAALRLAKIFEWKGPDPKHHFSIAIVPTATHHLFKAIGTWTAIEHITLTNLSFPPDYLGIPIPISPPKPLLSRLPSLRTLYLGQATLVNPETIAAMICLSEQESLESVRLVDVYRESIWGPRIRRSDLERAALSFQTDMPPDTRIQRIRRIVKCEGLTERIMGGDRVEGPASLD</sequence>
<reference evidence="1 2" key="1">
    <citation type="submission" date="2022-09" db="EMBL/GenBank/DDBJ databases">
        <authorList>
            <person name="Palmer J.M."/>
        </authorList>
    </citation>
    <scope>NUCLEOTIDE SEQUENCE [LARGE SCALE GENOMIC DNA]</scope>
    <source>
        <strain evidence="1 2">DSM 7382</strain>
    </source>
</reference>
<evidence type="ECO:0000313" key="2">
    <source>
        <dbReference type="Proteomes" id="UP001385951"/>
    </source>
</evidence>
<accession>A0AAW0FU34</accession>
<name>A0AAW0FU34_9APHY</name>
<evidence type="ECO:0000313" key="1">
    <source>
        <dbReference type="EMBL" id="KAK7683084.1"/>
    </source>
</evidence>
<organism evidence="1 2">
    <name type="scientific">Cerrena zonata</name>
    <dbReference type="NCBI Taxonomy" id="2478898"/>
    <lineage>
        <taxon>Eukaryota</taxon>
        <taxon>Fungi</taxon>
        <taxon>Dikarya</taxon>
        <taxon>Basidiomycota</taxon>
        <taxon>Agaricomycotina</taxon>
        <taxon>Agaricomycetes</taxon>
        <taxon>Polyporales</taxon>
        <taxon>Cerrenaceae</taxon>
        <taxon>Cerrena</taxon>
    </lineage>
</organism>
<comment type="caution">
    <text evidence="1">The sequence shown here is derived from an EMBL/GenBank/DDBJ whole genome shotgun (WGS) entry which is preliminary data.</text>
</comment>